<evidence type="ECO:0008006" key="3">
    <source>
        <dbReference type="Google" id="ProtNLM"/>
    </source>
</evidence>
<accession>A0A1F7UXB9</accession>
<protein>
    <recommendedName>
        <fullName evidence="3">Maf-like protein</fullName>
    </recommendedName>
</protein>
<organism evidence="1 2">
    <name type="scientific">Candidatus Uhrbacteria bacterium RIFCSPLOWO2_01_FULL_53_9</name>
    <dbReference type="NCBI Taxonomy" id="1802403"/>
    <lineage>
        <taxon>Bacteria</taxon>
        <taxon>Candidatus Uhriibacteriota</taxon>
    </lineage>
</organism>
<reference evidence="1 2" key="1">
    <citation type="journal article" date="2016" name="Nat. Commun.">
        <title>Thousands of microbial genomes shed light on interconnected biogeochemical processes in an aquifer system.</title>
        <authorList>
            <person name="Anantharaman K."/>
            <person name="Brown C.T."/>
            <person name="Hug L.A."/>
            <person name="Sharon I."/>
            <person name="Castelle C.J."/>
            <person name="Probst A.J."/>
            <person name="Thomas B.C."/>
            <person name="Singh A."/>
            <person name="Wilkins M.J."/>
            <person name="Karaoz U."/>
            <person name="Brodie E.L."/>
            <person name="Williams K.H."/>
            <person name="Hubbard S.S."/>
            <person name="Banfield J.F."/>
        </authorList>
    </citation>
    <scope>NUCLEOTIDE SEQUENCE [LARGE SCALE GENOMIC DNA]</scope>
</reference>
<dbReference type="Proteomes" id="UP000176932">
    <property type="component" value="Unassembled WGS sequence"/>
</dbReference>
<dbReference type="AlphaFoldDB" id="A0A1F7UXB9"/>
<evidence type="ECO:0000313" key="1">
    <source>
        <dbReference type="EMBL" id="OGL82933.1"/>
    </source>
</evidence>
<evidence type="ECO:0000313" key="2">
    <source>
        <dbReference type="Proteomes" id="UP000176932"/>
    </source>
</evidence>
<name>A0A1F7UXB9_9BACT</name>
<comment type="caution">
    <text evidence="1">The sequence shown here is derived from an EMBL/GenBank/DDBJ whole genome shotgun (WGS) entry which is preliminary data.</text>
</comment>
<gene>
    <name evidence="1" type="ORF">A3B32_00970</name>
</gene>
<proteinExistence type="predicted"/>
<dbReference type="EMBL" id="MGEL01000049">
    <property type="protein sequence ID" value="OGL82933.1"/>
    <property type="molecule type" value="Genomic_DNA"/>
</dbReference>
<sequence length="141" mass="16260">MKIALCHSMQYAEKAKEAQDWFVARGVEAYPSSFNERFIGLNDEEKEALKLKQKYELDAIRVHWGVIQNCDRVLVLNYDKHGIPGYIGGNSFLEMGFAYVSNKPLYLLYPIPKMPYYETEIIAMKPFVLDGDLEKILESSL</sequence>